<evidence type="ECO:0000256" key="1">
    <source>
        <dbReference type="ARBA" id="ARBA00010617"/>
    </source>
</evidence>
<dbReference type="Proteomes" id="UP001501578">
    <property type="component" value="Unassembled WGS sequence"/>
</dbReference>
<keyword evidence="3 7" id="KW-0479">Metal-binding</keyword>
<evidence type="ECO:0000256" key="2">
    <source>
        <dbReference type="ARBA" id="ARBA00022617"/>
    </source>
</evidence>
<reference evidence="9" key="3">
    <citation type="journal article" date="2014" name="Int. J. Syst. Evol. Microbiol.">
        <title>Complete genome of a new Firmicutes species belonging to the dominant human colonic microbiota ('Ruminococcus bicirculans') reveals two chromosomes and a selective capacity to utilize plant glucans.</title>
        <authorList>
            <consortium name="NISC Comparative Sequencing Program"/>
            <person name="Wegmann U."/>
            <person name="Louis P."/>
            <person name="Goesmann A."/>
            <person name="Henrissat B."/>
            <person name="Duncan S.H."/>
            <person name="Flint H.J."/>
        </authorList>
    </citation>
    <scope>NUCLEOTIDE SEQUENCE</scope>
    <source>
        <strain evidence="9">JCM 11136</strain>
    </source>
</reference>
<dbReference type="GO" id="GO:0020037">
    <property type="term" value="F:heme binding"/>
    <property type="evidence" value="ECO:0007669"/>
    <property type="project" value="InterPro"/>
</dbReference>
<dbReference type="RefSeq" id="WP_343952279.1">
    <property type="nucleotide sequence ID" value="NZ_BAAAHQ010000024.1"/>
</dbReference>
<dbReference type="EMBL" id="FJ031030">
    <property type="protein sequence ID" value="ACN29715.1"/>
    <property type="molecule type" value="Genomic_DNA"/>
</dbReference>
<keyword evidence="5 7" id="KW-0408">Iron</keyword>
<dbReference type="FunFam" id="1.10.630.10:FF:000018">
    <property type="entry name" value="Cytochrome P450 monooxygenase"/>
    <property type="match status" value="1"/>
</dbReference>
<evidence type="ECO:0000313" key="8">
    <source>
        <dbReference type="EMBL" id="ACN29715.1"/>
    </source>
</evidence>
<evidence type="ECO:0000256" key="4">
    <source>
        <dbReference type="ARBA" id="ARBA00023002"/>
    </source>
</evidence>
<dbReference type="PROSITE" id="PS00086">
    <property type="entry name" value="CYTOCHROME_P450"/>
    <property type="match status" value="1"/>
</dbReference>
<evidence type="ECO:0000256" key="6">
    <source>
        <dbReference type="ARBA" id="ARBA00023033"/>
    </source>
</evidence>
<dbReference type="EMBL" id="BAAAHQ010000024">
    <property type="protein sequence ID" value="GAA0938494.1"/>
    <property type="molecule type" value="Genomic_DNA"/>
</dbReference>
<reference evidence="8" key="2">
    <citation type="journal article" date="2009" name="Mol. Biosyst.">
        <title>Molecular cloning, sequence analysis and functional characterization of the gene cluster for biosynthesis of K-252a and its analogs.</title>
        <authorList>
            <person name="Chiu H.T."/>
            <person name="Chen Y.L."/>
            <person name="Chen C.Y."/>
            <person name="Jin C."/>
            <person name="Lee M.N."/>
            <person name="Lin Y.C."/>
        </authorList>
    </citation>
    <scope>NUCLEOTIDE SEQUENCE</scope>
    <source>
        <strain evidence="8">NRRL15532</strain>
    </source>
</reference>
<evidence type="ECO:0000313" key="9">
    <source>
        <dbReference type="EMBL" id="GAA0938494.1"/>
    </source>
</evidence>
<dbReference type="PRINTS" id="PR00385">
    <property type="entry name" value="P450"/>
</dbReference>
<keyword evidence="2 7" id="KW-0349">Heme</keyword>
<dbReference type="CDD" id="cd11031">
    <property type="entry name" value="Cyp158A-like"/>
    <property type="match status" value="1"/>
</dbReference>
<dbReference type="Gene3D" id="1.10.630.10">
    <property type="entry name" value="Cytochrome P450"/>
    <property type="match status" value="1"/>
</dbReference>
<evidence type="ECO:0000313" key="10">
    <source>
        <dbReference type="Proteomes" id="UP001501578"/>
    </source>
</evidence>
<reference evidence="9" key="5">
    <citation type="submission" date="2023-12" db="EMBL/GenBank/DDBJ databases">
        <authorList>
            <person name="Sun Q."/>
            <person name="Inoue M."/>
        </authorList>
    </citation>
    <scope>NUCLEOTIDE SEQUENCE</scope>
    <source>
        <strain evidence="9">JCM 11136</strain>
    </source>
</reference>
<reference evidence="8" key="1">
    <citation type="submission" date="2008-08" db="EMBL/GenBank/DDBJ databases">
        <authorList>
            <person name="Chiu H.-T."/>
        </authorList>
    </citation>
    <scope>NUCLEOTIDE SEQUENCE</scope>
    <source>
        <strain evidence="8">NRRL15532</strain>
    </source>
</reference>
<dbReference type="PANTHER" id="PTHR46696">
    <property type="entry name" value="P450, PUTATIVE (EUROFUNG)-RELATED"/>
    <property type="match status" value="1"/>
</dbReference>
<proteinExistence type="inferred from homology"/>
<dbReference type="SUPFAM" id="SSF48264">
    <property type="entry name" value="Cytochrome P450"/>
    <property type="match status" value="1"/>
</dbReference>
<keyword evidence="6 7" id="KW-0503">Monooxygenase</keyword>
<dbReference type="GO" id="GO:0004497">
    <property type="term" value="F:monooxygenase activity"/>
    <property type="evidence" value="ECO:0007669"/>
    <property type="project" value="UniProtKB-KW"/>
</dbReference>
<dbReference type="PANTHER" id="PTHR46696:SF1">
    <property type="entry name" value="CYTOCHROME P450 YJIB-RELATED"/>
    <property type="match status" value="1"/>
</dbReference>
<dbReference type="PRINTS" id="PR00359">
    <property type="entry name" value="BP450"/>
</dbReference>
<evidence type="ECO:0000256" key="3">
    <source>
        <dbReference type="ARBA" id="ARBA00022723"/>
    </source>
</evidence>
<dbReference type="InterPro" id="IPR001128">
    <property type="entry name" value="Cyt_P450"/>
</dbReference>
<evidence type="ECO:0000256" key="5">
    <source>
        <dbReference type="ARBA" id="ARBA00023004"/>
    </source>
</evidence>
<organism evidence="8">
    <name type="scientific">Nonomuraea longicatena</name>
    <dbReference type="NCBI Taxonomy" id="83682"/>
    <lineage>
        <taxon>Bacteria</taxon>
        <taxon>Bacillati</taxon>
        <taxon>Actinomycetota</taxon>
        <taxon>Actinomycetes</taxon>
        <taxon>Streptosporangiales</taxon>
        <taxon>Streptosporangiaceae</taxon>
        <taxon>Nonomuraea</taxon>
    </lineage>
</organism>
<dbReference type="AlphaFoldDB" id="C9W346"/>
<protein>
    <submittedName>
        <fullName evidence="8 9">Cytochrome P450</fullName>
    </submittedName>
</protein>
<dbReference type="GO" id="GO:0005506">
    <property type="term" value="F:iron ion binding"/>
    <property type="evidence" value="ECO:0007669"/>
    <property type="project" value="InterPro"/>
</dbReference>
<dbReference type="InterPro" id="IPR036396">
    <property type="entry name" value="Cyt_P450_sf"/>
</dbReference>
<dbReference type="GO" id="GO:0016705">
    <property type="term" value="F:oxidoreductase activity, acting on paired donors, with incorporation or reduction of molecular oxygen"/>
    <property type="evidence" value="ECO:0007669"/>
    <property type="project" value="InterPro"/>
</dbReference>
<keyword evidence="4 7" id="KW-0560">Oxidoreductase</keyword>
<dbReference type="InterPro" id="IPR017972">
    <property type="entry name" value="Cyt_P450_CS"/>
</dbReference>
<evidence type="ECO:0000256" key="7">
    <source>
        <dbReference type="RuleBase" id="RU000461"/>
    </source>
</evidence>
<accession>C9W346</accession>
<dbReference type="Pfam" id="PF00067">
    <property type="entry name" value="p450"/>
    <property type="match status" value="1"/>
</dbReference>
<keyword evidence="10" id="KW-1185">Reference proteome</keyword>
<reference evidence="10" key="4">
    <citation type="journal article" date="2019" name="Int. J. Syst. Evol. Microbiol.">
        <title>The Global Catalogue of Microorganisms (GCM) 10K type strain sequencing project: providing services to taxonomists for standard genome sequencing and annotation.</title>
        <authorList>
            <consortium name="The Broad Institute Genomics Platform"/>
            <consortium name="The Broad Institute Genome Sequencing Center for Infectious Disease"/>
            <person name="Wu L."/>
            <person name="Ma J."/>
        </authorList>
    </citation>
    <scope>NUCLEOTIDE SEQUENCE [LARGE SCALE GENOMIC DNA]</scope>
    <source>
        <strain evidence="10">JCM 11136</strain>
    </source>
</reference>
<dbReference type="InterPro" id="IPR002397">
    <property type="entry name" value="Cyt_P450_B"/>
</dbReference>
<gene>
    <name evidence="8" type="primary">nokP</name>
    <name evidence="9" type="ORF">GCM10009560_48490</name>
</gene>
<name>C9W346_9ACTN</name>
<sequence length="398" mass="43818">MTQTCPLPEFPFVRSSALDADARGIELLGDAPVVRARYRDGGELWVALGNEAARQVVTDPRFSRHAAVEPDGPKIGNAVPDLLISMDGKAHLAARRLFSKAFTPRMVENMRPWIEGLVGELLDQVERAGPPLDLVEHFTAPLPVSVICQLLGVPYEDRGSFMDWTDRMLGDTGYTPQEIGEGIGNLRNYMRDLVAAKRAHPGDDLTTELIHVRAAGARLTEDQLVNNLFLMLGAGHDTTLKQLSNSLLLLLTRREEYARLCERPDLIPNAVEELLRYLLLSPTGMLIRVAVQDVELGGQRVRAGETVAVLHHVANRDPALFACPNDLDLGREDAIKHLSFGAGPHFCLGAPLARLELATALTELTRRLPGLRLAVPPQEVPWKEGGLQRGPLRLPVEW</sequence>
<comment type="similarity">
    <text evidence="1 7">Belongs to the cytochrome P450 family.</text>
</comment>